<dbReference type="SMART" id="SM00799">
    <property type="entry name" value="DENN"/>
    <property type="match status" value="1"/>
</dbReference>
<dbReference type="KEGG" id="gtt:GUITHDRAFT_102963"/>
<evidence type="ECO:0000259" key="7">
    <source>
        <dbReference type="PROSITE" id="PS50238"/>
    </source>
</evidence>
<evidence type="ECO:0000313" key="9">
    <source>
        <dbReference type="EnsemblProtists" id="EKX51040"/>
    </source>
</evidence>
<dbReference type="EnsemblProtists" id="EKX51040">
    <property type="protein sequence ID" value="EKX51040"/>
    <property type="gene ID" value="GUITHDRAFT_102963"/>
</dbReference>
<dbReference type="SUPFAM" id="SSF48350">
    <property type="entry name" value="GTPase activation domain, GAP"/>
    <property type="match status" value="1"/>
</dbReference>
<feature type="compositionally biased region" description="Basic and acidic residues" evidence="3">
    <location>
        <begin position="573"/>
        <end position="594"/>
    </location>
</feature>
<dbReference type="InterPro" id="IPR037516">
    <property type="entry name" value="Tripartite_DENN"/>
</dbReference>
<feature type="domain" description="PH" evidence="5">
    <location>
        <begin position="1713"/>
        <end position="1833"/>
    </location>
</feature>
<feature type="compositionally biased region" description="Basic and acidic residues" evidence="3">
    <location>
        <begin position="890"/>
        <end position="903"/>
    </location>
</feature>
<dbReference type="SUPFAM" id="SSF50044">
    <property type="entry name" value="SH3-domain"/>
    <property type="match status" value="1"/>
</dbReference>
<keyword evidence="10" id="KW-1185">Reference proteome</keyword>
<evidence type="ECO:0000259" key="4">
    <source>
        <dbReference type="PROSITE" id="PS50002"/>
    </source>
</evidence>
<reference evidence="9" key="3">
    <citation type="submission" date="2016-03" db="UniProtKB">
        <authorList>
            <consortium name="EnsemblProtists"/>
        </authorList>
    </citation>
    <scope>IDENTIFICATION</scope>
</reference>
<protein>
    <recommendedName>
        <fullName evidence="11">UDENN domain-containing protein</fullName>
    </recommendedName>
</protein>
<dbReference type="InterPro" id="IPR001194">
    <property type="entry name" value="cDENN_dom"/>
</dbReference>
<sequence>MKKLLKVASFGMSRSKNKGSKDKAASSDVAPQNNQEVQKASSQPPQQIASVQKQTVPALDLARAERQRDMEEKSSTNQSYTSDKMHKAQNSSQTTHETAVLAEEKLKKDAARKEEANNQRDENLERAINDSMDFLANEGLNSPGLFKEKCSEQLKVSVMQAILAGKQVDFISMNNAALATTILEECFMHSSSPIFPVKLLDPLYEAMCIQGVKKSHARVQSILLEAIQTNTLSPVFLNLLGLLNLVVQHSDHNHFTLHDASEHFARFMAQDKQQVLSNGDRNERATQAAVVLKELIEHVYTMFPSPNAQEEPSAGAASADHQQATETSTADDEDAESKTEALETHANDNQWVHFPEPERPSQEEDATAPVESFDEHRDDSLVSSSDAGQDVEQSLKQPAATGEEDAQEEFVPVDFTAIAKFNYDATESDELTLRKGDKIKLTHRVSWDHDTDQGWYIGRIGDRSGHLPSTHIQIVYEDVFEDEGAEPMTEAMDAEAGPASEPPNQGEASGSDEQDAMGESEAPSSQRPQLADMHDEEDKETSVDMEWNDDGKHKELEGNSKTEDEESLVASLSKRESDKESFELDANHPSPMEHEDAESLDLSRNLHLDQYDVLLASATSDVEESQHSKEYVTATLELVDGAHPEIRGTEVGGKVPQEIAYFDDLQRDLIGSLFDASCSLEQKSSTNSVIDDKLKRAWKDALTQYVNKNKSNDRLPKQEAAPNPRRLVKADSFSSSVMRMTKSARIKDEEKRTRIEQLKQQSVQAASAKQAASLKSQDTKKLSLQTEVYSKTTQRPQPRPWRNPPSGFKASSSQKVPRYVDPDVVMERWRKEWEEKVMNDPDVKFPSAADSSSYAERLRSFSHSLDGSDDKPVEQEASTSLSLSLSQVHQIRESQRERIKEYNRALVSTPRPKSRPATSRHSDGGSSVTVEQQADRRSERARSLSAGRARLEDAEVSDGDRKPRKRELMSENAAVRHIARQRAAWERQHEGRSSSVEPPSKNRAPAPAEAADKPNQATVAASKALRLAGTAANAKRGIKRTPGKSPKAADAPALAEKFHMLEAHLQRVSPIQSASLNSAEPSKEKLPMSHPPADLPVDYLFKEDAPVSGLPHVDPSSSASIANRASGSQRFSSSADLSVTAVRRADKHDLLRRDDRRGPAQSQEKLTWSVLDASSSSKDDPARFAQEVQNLIDAVGVVSLHKRPLEPLLSPPVAAGLEHALRKDSQFLDGPFRPQLRCLETVGAFSLPKEPLPTLVLPCGALIWRSDRGCETYTTFLPEGTDNGVYLHCYSRYREEMKEGMWIPEAIFVASRTQFHASILFALTAYASNLPASVPWDTSHVKELISILAMPVPLPGQPLHVQMYSQIVHVQRPSAKELPLADIDFAVLFRCLDLVTIRRVLLLLLLGEPQLLVVADDASVLFPILEALKLLLFPFEWPFTMIPILPINFLTELDSPFPFLLGVTRPALPRGRVPSNVSVLDTTHKTLSIPPALSALERSSAGVALARAMDERLLAFEERVLHVLQGHAACDPAKTTNDEIWAEAITAPGTWKSLNENHVSPLQTCVDVLRNNLLFDLVSLVFRFPLFVQNAVDDDAVMEIRQKKLLPPSGTNVVHVDTAGLVGASEEPEILEVLCRTRMFNLLVAKRMPYWEAAFGLRTRGKGARKARAGDLVETYMRARLEAEAHEIANLETIQMCGFLFVQEDRRQQAGTSVQGERSLTRSERSHESGWQLKWCELDGLSLKMLVFQSPAGPAPSVVGGEASEDDVVFLLEERETFINAFEDPTSFNFEISVRGQGSVQGSGQDVIRSLRICAKDAASRTSWIKHIRARCMGPEPLHKLAEMVGTHGGGTDASSPQGPRR</sequence>
<reference evidence="8 10" key="1">
    <citation type="journal article" date="2012" name="Nature">
        <title>Algal genomes reveal evolutionary mosaicism and the fate of nucleomorphs.</title>
        <authorList>
            <consortium name="DOE Joint Genome Institute"/>
            <person name="Curtis B.A."/>
            <person name="Tanifuji G."/>
            <person name="Burki F."/>
            <person name="Gruber A."/>
            <person name="Irimia M."/>
            <person name="Maruyama S."/>
            <person name="Arias M.C."/>
            <person name="Ball S.G."/>
            <person name="Gile G.H."/>
            <person name="Hirakawa Y."/>
            <person name="Hopkins J.F."/>
            <person name="Kuo A."/>
            <person name="Rensing S.A."/>
            <person name="Schmutz J."/>
            <person name="Symeonidi A."/>
            <person name="Elias M."/>
            <person name="Eveleigh R.J."/>
            <person name="Herman E.K."/>
            <person name="Klute M.J."/>
            <person name="Nakayama T."/>
            <person name="Obornik M."/>
            <person name="Reyes-Prieto A."/>
            <person name="Armbrust E.V."/>
            <person name="Aves S.J."/>
            <person name="Beiko R.G."/>
            <person name="Coutinho P."/>
            <person name="Dacks J.B."/>
            <person name="Durnford D.G."/>
            <person name="Fast N.M."/>
            <person name="Green B.R."/>
            <person name="Grisdale C.J."/>
            <person name="Hempel F."/>
            <person name="Henrissat B."/>
            <person name="Hoppner M.P."/>
            <person name="Ishida K."/>
            <person name="Kim E."/>
            <person name="Koreny L."/>
            <person name="Kroth P.G."/>
            <person name="Liu Y."/>
            <person name="Malik S.B."/>
            <person name="Maier U.G."/>
            <person name="McRose D."/>
            <person name="Mock T."/>
            <person name="Neilson J.A."/>
            <person name="Onodera N.T."/>
            <person name="Poole A.M."/>
            <person name="Pritham E.J."/>
            <person name="Richards T.A."/>
            <person name="Rocap G."/>
            <person name="Roy S.W."/>
            <person name="Sarai C."/>
            <person name="Schaack S."/>
            <person name="Shirato S."/>
            <person name="Slamovits C.H."/>
            <person name="Spencer D.F."/>
            <person name="Suzuki S."/>
            <person name="Worden A.Z."/>
            <person name="Zauner S."/>
            <person name="Barry K."/>
            <person name="Bell C."/>
            <person name="Bharti A.K."/>
            <person name="Crow J.A."/>
            <person name="Grimwood J."/>
            <person name="Kramer R."/>
            <person name="Lindquist E."/>
            <person name="Lucas S."/>
            <person name="Salamov A."/>
            <person name="McFadden G.I."/>
            <person name="Lane C.E."/>
            <person name="Keeling P.J."/>
            <person name="Gray M.W."/>
            <person name="Grigoriev I.V."/>
            <person name="Archibald J.M."/>
        </authorList>
    </citation>
    <scope>NUCLEOTIDE SEQUENCE</scope>
    <source>
        <strain evidence="8 10">CCMP2712</strain>
    </source>
</reference>
<dbReference type="Gene3D" id="1.10.555.10">
    <property type="entry name" value="Rho GTPase activation protein"/>
    <property type="match status" value="1"/>
</dbReference>
<dbReference type="InterPro" id="IPR008936">
    <property type="entry name" value="Rho_GTPase_activation_prot"/>
</dbReference>
<keyword evidence="1 2" id="KW-0728">SH3 domain</keyword>
<dbReference type="RefSeq" id="XP_005838020.1">
    <property type="nucleotide sequence ID" value="XM_005837963.1"/>
</dbReference>
<feature type="compositionally biased region" description="Polar residues" evidence="3">
    <location>
        <begin position="29"/>
        <end position="55"/>
    </location>
</feature>
<feature type="compositionally biased region" description="Polar residues" evidence="3">
    <location>
        <begin position="381"/>
        <end position="396"/>
    </location>
</feature>
<reference evidence="10" key="2">
    <citation type="submission" date="2012-11" db="EMBL/GenBank/DDBJ databases">
        <authorList>
            <person name="Kuo A."/>
            <person name="Curtis B.A."/>
            <person name="Tanifuji G."/>
            <person name="Burki F."/>
            <person name="Gruber A."/>
            <person name="Irimia M."/>
            <person name="Maruyama S."/>
            <person name="Arias M.C."/>
            <person name="Ball S.G."/>
            <person name="Gile G.H."/>
            <person name="Hirakawa Y."/>
            <person name="Hopkins J.F."/>
            <person name="Rensing S.A."/>
            <person name="Schmutz J."/>
            <person name="Symeonidi A."/>
            <person name="Elias M."/>
            <person name="Eveleigh R.J."/>
            <person name="Herman E.K."/>
            <person name="Klute M.J."/>
            <person name="Nakayama T."/>
            <person name="Obornik M."/>
            <person name="Reyes-Prieto A."/>
            <person name="Armbrust E.V."/>
            <person name="Aves S.J."/>
            <person name="Beiko R.G."/>
            <person name="Coutinho P."/>
            <person name="Dacks J.B."/>
            <person name="Durnford D.G."/>
            <person name="Fast N.M."/>
            <person name="Green B.R."/>
            <person name="Grisdale C."/>
            <person name="Hempe F."/>
            <person name="Henrissat B."/>
            <person name="Hoppner M.P."/>
            <person name="Ishida K.-I."/>
            <person name="Kim E."/>
            <person name="Koreny L."/>
            <person name="Kroth P.G."/>
            <person name="Liu Y."/>
            <person name="Malik S.-B."/>
            <person name="Maier U.G."/>
            <person name="McRose D."/>
            <person name="Mock T."/>
            <person name="Neilson J.A."/>
            <person name="Onodera N.T."/>
            <person name="Poole A.M."/>
            <person name="Pritham E.J."/>
            <person name="Richards T.A."/>
            <person name="Rocap G."/>
            <person name="Roy S.W."/>
            <person name="Sarai C."/>
            <person name="Schaack S."/>
            <person name="Shirato S."/>
            <person name="Slamovits C.H."/>
            <person name="Spencer D.F."/>
            <person name="Suzuki S."/>
            <person name="Worden A.Z."/>
            <person name="Zauner S."/>
            <person name="Barry K."/>
            <person name="Bell C."/>
            <person name="Bharti A.K."/>
            <person name="Crow J.A."/>
            <person name="Grimwood J."/>
            <person name="Kramer R."/>
            <person name="Lindquist E."/>
            <person name="Lucas S."/>
            <person name="Salamov A."/>
            <person name="McFadden G.I."/>
            <person name="Lane C.E."/>
            <person name="Keeling P.J."/>
            <person name="Gray M.W."/>
            <person name="Grigoriev I.V."/>
            <person name="Archibald J.M."/>
        </authorList>
    </citation>
    <scope>NUCLEOTIDE SEQUENCE</scope>
    <source>
        <strain evidence="10">CCMP2712</strain>
    </source>
</reference>
<feature type="region of interest" description="Disordered" evidence="3">
    <location>
        <begin position="490"/>
        <end position="600"/>
    </location>
</feature>
<evidence type="ECO:0000259" key="5">
    <source>
        <dbReference type="PROSITE" id="PS50003"/>
    </source>
</evidence>
<feature type="region of interest" description="Disordered" evidence="3">
    <location>
        <begin position="1110"/>
        <end position="1137"/>
    </location>
</feature>
<dbReference type="Pfam" id="PF07653">
    <property type="entry name" value="SH3_2"/>
    <property type="match status" value="1"/>
</dbReference>
<feature type="compositionally biased region" description="Polar residues" evidence="3">
    <location>
        <begin position="876"/>
        <end position="889"/>
    </location>
</feature>
<evidence type="ECO:0000256" key="3">
    <source>
        <dbReference type="SAM" id="MobiDB-lite"/>
    </source>
</evidence>
<feature type="region of interest" description="Disordered" evidence="3">
    <location>
        <begin position="769"/>
        <end position="816"/>
    </location>
</feature>
<dbReference type="PROSITE" id="PS50238">
    <property type="entry name" value="RHOGAP"/>
    <property type="match status" value="1"/>
</dbReference>
<dbReference type="InterPro" id="IPR001452">
    <property type="entry name" value="SH3_domain"/>
</dbReference>
<dbReference type="PaxDb" id="55529-EKX51040"/>
<evidence type="ECO:0000313" key="8">
    <source>
        <dbReference type="EMBL" id="EKX51040.1"/>
    </source>
</evidence>
<dbReference type="eggNOG" id="KOG2080">
    <property type="taxonomic scope" value="Eukaryota"/>
</dbReference>
<dbReference type="OMA" id="NQHEPPR"/>
<dbReference type="InterPro" id="IPR043153">
    <property type="entry name" value="DENN_C"/>
</dbReference>
<dbReference type="PROSITE" id="PS50211">
    <property type="entry name" value="DENN"/>
    <property type="match status" value="1"/>
</dbReference>
<feature type="compositionally biased region" description="Basic and acidic residues" evidence="3">
    <location>
        <begin position="949"/>
        <end position="969"/>
    </location>
</feature>
<dbReference type="STRING" id="905079.L1JS70"/>
<evidence type="ECO:0000256" key="1">
    <source>
        <dbReference type="ARBA" id="ARBA00022443"/>
    </source>
</evidence>
<dbReference type="GO" id="GO:0031410">
    <property type="term" value="C:cytoplasmic vesicle"/>
    <property type="evidence" value="ECO:0007669"/>
    <property type="project" value="TreeGrafter"/>
</dbReference>
<feature type="compositionally biased region" description="Basic and acidic residues" evidence="3">
    <location>
        <begin position="983"/>
        <end position="992"/>
    </location>
</feature>
<feature type="compositionally biased region" description="Polar residues" evidence="3">
    <location>
        <begin position="916"/>
        <end position="932"/>
    </location>
</feature>
<feature type="compositionally biased region" description="Basic and acidic residues" evidence="3">
    <location>
        <begin position="549"/>
        <end position="562"/>
    </location>
</feature>
<organism evidence="8">
    <name type="scientific">Guillardia theta (strain CCMP2712)</name>
    <name type="common">Cryptophyte</name>
    <dbReference type="NCBI Taxonomy" id="905079"/>
    <lineage>
        <taxon>Eukaryota</taxon>
        <taxon>Cryptophyceae</taxon>
        <taxon>Pyrenomonadales</taxon>
        <taxon>Geminigeraceae</taxon>
        <taxon>Guillardia</taxon>
    </lineage>
</organism>
<proteinExistence type="predicted"/>
<name>L1JS70_GUITC</name>
<feature type="region of interest" description="Disordered" evidence="3">
    <location>
        <begin position="863"/>
        <end position="1017"/>
    </location>
</feature>
<dbReference type="PANTHER" id="PTHR12296:SF21">
    <property type="entry name" value="DENN DOMAIN-CONTAINING PROTEIN 3"/>
    <property type="match status" value="1"/>
</dbReference>
<dbReference type="Gene3D" id="2.30.30.40">
    <property type="entry name" value="SH3 Domains"/>
    <property type="match status" value="1"/>
</dbReference>
<feature type="domain" description="Rho-GAP" evidence="7">
    <location>
        <begin position="111"/>
        <end position="303"/>
    </location>
</feature>
<feature type="compositionally biased region" description="Basic and acidic residues" evidence="3">
    <location>
        <begin position="933"/>
        <end position="942"/>
    </location>
</feature>
<dbReference type="EMBL" id="JH992976">
    <property type="protein sequence ID" value="EKX51040.1"/>
    <property type="molecule type" value="Genomic_DNA"/>
</dbReference>
<feature type="compositionally biased region" description="Basic and acidic residues" evidence="3">
    <location>
        <begin position="336"/>
        <end position="346"/>
    </location>
</feature>
<feature type="region of interest" description="Disordered" evidence="3">
    <location>
        <begin position="1030"/>
        <end position="1051"/>
    </location>
</feature>
<feature type="compositionally biased region" description="Basic and acidic residues" evidence="3">
    <location>
        <begin position="62"/>
        <end position="74"/>
    </location>
</feature>
<dbReference type="Gene3D" id="3.40.50.11500">
    <property type="match status" value="1"/>
</dbReference>
<evidence type="ECO:0000256" key="2">
    <source>
        <dbReference type="PROSITE-ProRule" id="PRU00192"/>
    </source>
</evidence>
<evidence type="ECO:0000313" key="10">
    <source>
        <dbReference type="Proteomes" id="UP000011087"/>
    </source>
</evidence>
<dbReference type="Pfam" id="PF02141">
    <property type="entry name" value="DENN"/>
    <property type="match status" value="1"/>
</dbReference>
<evidence type="ECO:0008006" key="11">
    <source>
        <dbReference type="Google" id="ProtNLM"/>
    </source>
</evidence>
<dbReference type="PANTHER" id="PTHR12296">
    <property type="entry name" value="DENN DOMAIN-CONTAINING PROTEIN 4"/>
    <property type="match status" value="1"/>
</dbReference>
<feature type="domain" description="SH3" evidence="4">
    <location>
        <begin position="412"/>
        <end position="477"/>
    </location>
</feature>
<dbReference type="OrthoDB" id="443981at2759"/>
<feature type="region of interest" description="Disordered" evidence="3">
    <location>
        <begin position="305"/>
        <end position="408"/>
    </location>
</feature>
<dbReference type="PROSITE" id="PS50002">
    <property type="entry name" value="SH3"/>
    <property type="match status" value="1"/>
</dbReference>
<feature type="compositionally biased region" description="Polar residues" evidence="3">
    <location>
        <begin position="1115"/>
        <end position="1137"/>
    </location>
</feature>
<evidence type="ECO:0000259" key="6">
    <source>
        <dbReference type="PROSITE" id="PS50211"/>
    </source>
</evidence>
<dbReference type="Proteomes" id="UP000011087">
    <property type="component" value="Unassembled WGS sequence"/>
</dbReference>
<dbReference type="InterPro" id="IPR000198">
    <property type="entry name" value="RhoGAP_dom"/>
</dbReference>
<dbReference type="Pfam" id="PF00620">
    <property type="entry name" value="RhoGAP"/>
    <property type="match status" value="1"/>
</dbReference>
<dbReference type="InterPro" id="IPR001849">
    <property type="entry name" value="PH_domain"/>
</dbReference>
<dbReference type="HOGENOM" id="CLU_236624_0_0_1"/>
<feature type="compositionally biased region" description="Polar residues" evidence="3">
    <location>
        <begin position="1160"/>
        <end position="1176"/>
    </location>
</feature>
<dbReference type="InterPro" id="IPR051696">
    <property type="entry name" value="DENN_Domain_GEFs"/>
</dbReference>
<dbReference type="SMART" id="SM00233">
    <property type="entry name" value="PH"/>
    <property type="match status" value="1"/>
</dbReference>
<dbReference type="SMART" id="SM00326">
    <property type="entry name" value="SH3"/>
    <property type="match status" value="1"/>
</dbReference>
<dbReference type="PROSITE" id="PS50003">
    <property type="entry name" value="PH_DOMAIN"/>
    <property type="match status" value="1"/>
</dbReference>
<feature type="domain" description="UDENN" evidence="6">
    <location>
        <begin position="1218"/>
        <end position="1598"/>
    </location>
</feature>
<feature type="compositionally biased region" description="Polar residues" evidence="3">
    <location>
        <begin position="782"/>
        <end position="793"/>
    </location>
</feature>
<dbReference type="GO" id="GO:0032483">
    <property type="term" value="P:regulation of Rab protein signal transduction"/>
    <property type="evidence" value="ECO:0007669"/>
    <property type="project" value="TreeGrafter"/>
</dbReference>
<feature type="region of interest" description="Disordered" evidence="3">
    <location>
        <begin position="1150"/>
        <end position="1178"/>
    </location>
</feature>
<accession>L1JS70</accession>
<feature type="compositionally biased region" description="Polar residues" evidence="3">
    <location>
        <begin position="75"/>
        <end position="97"/>
    </location>
</feature>
<feature type="region of interest" description="Disordered" evidence="3">
    <location>
        <begin position="734"/>
        <end position="753"/>
    </location>
</feature>
<gene>
    <name evidence="8" type="ORF">GUITHDRAFT_102963</name>
</gene>
<dbReference type="GO" id="GO:0007165">
    <property type="term" value="P:signal transduction"/>
    <property type="evidence" value="ECO:0007669"/>
    <property type="project" value="InterPro"/>
</dbReference>
<feature type="region of interest" description="Disordered" evidence="3">
    <location>
        <begin position="1"/>
        <end position="97"/>
    </location>
</feature>
<dbReference type="GeneID" id="17307895"/>
<dbReference type="InterPro" id="IPR036028">
    <property type="entry name" value="SH3-like_dom_sf"/>
</dbReference>